<dbReference type="AlphaFoldDB" id="A0A1Q9D0E3"/>
<evidence type="ECO:0000313" key="1">
    <source>
        <dbReference type="EMBL" id="OLP88646.1"/>
    </source>
</evidence>
<evidence type="ECO:0000313" key="2">
    <source>
        <dbReference type="Proteomes" id="UP000186817"/>
    </source>
</evidence>
<comment type="caution">
    <text evidence="1">The sequence shown here is derived from an EMBL/GenBank/DDBJ whole genome shotgun (WGS) entry which is preliminary data.</text>
</comment>
<protein>
    <submittedName>
        <fullName evidence="1">Uncharacterized protein</fullName>
    </submittedName>
</protein>
<proteinExistence type="predicted"/>
<keyword evidence="2" id="KW-1185">Reference proteome</keyword>
<dbReference type="EMBL" id="LSRX01000803">
    <property type="protein sequence ID" value="OLP88646.1"/>
    <property type="molecule type" value="Genomic_DNA"/>
</dbReference>
<sequence length="258" mass="28890">MWRFMSRQMPGVACFQLPAFCGIKKLKSANLTFIGLSAAFCHFSIGHPLGVTAHVAQSREVRPSCTRQVFEVAFWGIDWSVEREYFWHLEHHVQEKEKGIRYKSFSEQVVKSVEQEALKKKHASEFLVCIRAMDTVYSRDVIFCGLSPDAELVISRDMRAESPSLGTLAAREKEEQRAKVVACGNKSDLAQLPYQPTTGGLYWQPNIHYIPASIKFGDNGEVIVTGGPPENAKANGGVFASFELKLNRSDTLAQTFLN</sequence>
<organism evidence="1 2">
    <name type="scientific">Symbiodinium microadriaticum</name>
    <name type="common">Dinoflagellate</name>
    <name type="synonym">Zooxanthella microadriatica</name>
    <dbReference type="NCBI Taxonomy" id="2951"/>
    <lineage>
        <taxon>Eukaryota</taxon>
        <taxon>Sar</taxon>
        <taxon>Alveolata</taxon>
        <taxon>Dinophyceae</taxon>
        <taxon>Suessiales</taxon>
        <taxon>Symbiodiniaceae</taxon>
        <taxon>Symbiodinium</taxon>
    </lineage>
</organism>
<accession>A0A1Q9D0E3</accession>
<dbReference type="OrthoDB" id="10267569at2759"/>
<dbReference type="Proteomes" id="UP000186817">
    <property type="component" value="Unassembled WGS sequence"/>
</dbReference>
<gene>
    <name evidence="1" type="ORF">AK812_SmicGene30002</name>
</gene>
<name>A0A1Q9D0E3_SYMMI</name>
<reference evidence="1 2" key="1">
    <citation type="submission" date="2016-02" db="EMBL/GenBank/DDBJ databases">
        <title>Genome analysis of coral dinoflagellate symbionts highlights evolutionary adaptations to a symbiotic lifestyle.</title>
        <authorList>
            <person name="Aranda M."/>
            <person name="Li Y."/>
            <person name="Liew Y.J."/>
            <person name="Baumgarten S."/>
            <person name="Simakov O."/>
            <person name="Wilson M."/>
            <person name="Piel J."/>
            <person name="Ashoor H."/>
            <person name="Bougouffa S."/>
            <person name="Bajic V.B."/>
            <person name="Ryu T."/>
            <person name="Ravasi T."/>
            <person name="Bayer T."/>
            <person name="Micklem G."/>
            <person name="Kim H."/>
            <person name="Bhak J."/>
            <person name="Lajeunesse T.C."/>
            <person name="Voolstra C.R."/>
        </authorList>
    </citation>
    <scope>NUCLEOTIDE SEQUENCE [LARGE SCALE GENOMIC DNA]</scope>
    <source>
        <strain evidence="1 2">CCMP2467</strain>
    </source>
</reference>